<dbReference type="GeneID" id="36336299"/>
<dbReference type="AlphaFoldDB" id="W6VCL6"/>
<dbReference type="Proteomes" id="UP000019149">
    <property type="component" value="Unassembled WGS sequence"/>
</dbReference>
<dbReference type="CTD" id="36336299"/>
<reference evidence="1 2" key="1">
    <citation type="journal article" date="2013" name="Nat. Genet.">
        <title>The genome of the hydatid tapeworm Echinococcus granulosus.</title>
        <authorList>
            <person name="Zheng H."/>
            <person name="Zhang W."/>
            <person name="Zhang L."/>
            <person name="Zhang Z."/>
            <person name="Li J."/>
            <person name="Lu G."/>
            <person name="Zhu Y."/>
            <person name="Wang Y."/>
            <person name="Huang Y."/>
            <person name="Liu J."/>
            <person name="Kang H."/>
            <person name="Chen J."/>
            <person name="Wang L."/>
            <person name="Chen A."/>
            <person name="Yu S."/>
            <person name="Gao Z."/>
            <person name="Jin L."/>
            <person name="Gu W."/>
            <person name="Wang Z."/>
            <person name="Zhao L."/>
            <person name="Shi B."/>
            <person name="Wen H."/>
            <person name="Lin R."/>
            <person name="Jones M.K."/>
            <person name="Brejova B."/>
            <person name="Vinar T."/>
            <person name="Zhao G."/>
            <person name="McManus D.P."/>
            <person name="Chen Z."/>
            <person name="Zhou Y."/>
            <person name="Wang S."/>
        </authorList>
    </citation>
    <scope>NUCLEOTIDE SEQUENCE [LARGE SCALE GENOMIC DNA]</scope>
</reference>
<dbReference type="EMBL" id="APAU02000002">
    <property type="protein sequence ID" value="EUB64634.1"/>
    <property type="molecule type" value="Genomic_DNA"/>
</dbReference>
<dbReference type="KEGG" id="egl:EGR_00584"/>
<dbReference type="RefSeq" id="XP_024355830.1">
    <property type="nucleotide sequence ID" value="XM_024489833.1"/>
</dbReference>
<proteinExistence type="predicted"/>
<comment type="caution">
    <text evidence="1">The sequence shown here is derived from an EMBL/GenBank/DDBJ whole genome shotgun (WGS) entry which is preliminary data.</text>
</comment>
<keyword evidence="2" id="KW-1185">Reference proteome</keyword>
<accession>W6VCL6</accession>
<gene>
    <name evidence="1" type="ORF">EGR_00584</name>
</gene>
<organism evidence="1 2">
    <name type="scientific">Echinococcus granulosus</name>
    <name type="common">Hydatid tapeworm</name>
    <dbReference type="NCBI Taxonomy" id="6210"/>
    <lineage>
        <taxon>Eukaryota</taxon>
        <taxon>Metazoa</taxon>
        <taxon>Spiralia</taxon>
        <taxon>Lophotrochozoa</taxon>
        <taxon>Platyhelminthes</taxon>
        <taxon>Cestoda</taxon>
        <taxon>Eucestoda</taxon>
        <taxon>Cyclophyllidea</taxon>
        <taxon>Taeniidae</taxon>
        <taxon>Echinococcus</taxon>
        <taxon>Echinococcus granulosus group</taxon>
    </lineage>
</organism>
<name>W6VCL6_ECHGR</name>
<protein>
    <submittedName>
        <fullName evidence="1">Uncharacterized protein</fullName>
    </submittedName>
</protein>
<evidence type="ECO:0000313" key="2">
    <source>
        <dbReference type="Proteomes" id="UP000019149"/>
    </source>
</evidence>
<sequence>MEINCCLMQKLIKVVVLDENTALISLGKRAAAKTSYHIHASLMLRGSKFDLLNIAFIVMQCFIRCSAVGSHATSAFHTFAFLLNKGFDSQTFPLFFHRYLNYSINTDAQFAFIHSEHNRYCSGETVHVSIKLSI</sequence>
<evidence type="ECO:0000313" key="1">
    <source>
        <dbReference type="EMBL" id="EUB64634.1"/>
    </source>
</evidence>